<accession>A0ABC8TC15</accession>
<dbReference type="AlphaFoldDB" id="A0ABC8TC15"/>
<organism evidence="2 3">
    <name type="scientific">Ilex paraguariensis</name>
    <name type="common">yerba mate</name>
    <dbReference type="NCBI Taxonomy" id="185542"/>
    <lineage>
        <taxon>Eukaryota</taxon>
        <taxon>Viridiplantae</taxon>
        <taxon>Streptophyta</taxon>
        <taxon>Embryophyta</taxon>
        <taxon>Tracheophyta</taxon>
        <taxon>Spermatophyta</taxon>
        <taxon>Magnoliopsida</taxon>
        <taxon>eudicotyledons</taxon>
        <taxon>Gunneridae</taxon>
        <taxon>Pentapetalae</taxon>
        <taxon>asterids</taxon>
        <taxon>campanulids</taxon>
        <taxon>Aquifoliales</taxon>
        <taxon>Aquifoliaceae</taxon>
        <taxon>Ilex</taxon>
    </lineage>
</organism>
<dbReference type="PANTHER" id="PTHR47073:SF2">
    <property type="entry name" value="PROTEIN ANTI-SILENCING 1"/>
    <property type="match status" value="1"/>
</dbReference>
<feature type="domain" description="BAH" evidence="1">
    <location>
        <begin position="158"/>
        <end position="277"/>
    </location>
</feature>
<dbReference type="SMART" id="SM00439">
    <property type="entry name" value="BAH"/>
    <property type="match status" value="1"/>
</dbReference>
<dbReference type="InterPro" id="IPR001025">
    <property type="entry name" value="BAH_dom"/>
</dbReference>
<dbReference type="PANTHER" id="PTHR47073">
    <property type="entry name" value="PROTEIN ANTI-SILENCING 1"/>
    <property type="match status" value="1"/>
</dbReference>
<comment type="caution">
    <text evidence="2">The sequence shown here is derived from an EMBL/GenBank/DDBJ whole genome shotgun (WGS) entry which is preliminary data.</text>
</comment>
<name>A0ABC8TC15_9AQUA</name>
<evidence type="ECO:0000313" key="3">
    <source>
        <dbReference type="Proteomes" id="UP001642360"/>
    </source>
</evidence>
<reference evidence="2 3" key="1">
    <citation type="submission" date="2024-02" db="EMBL/GenBank/DDBJ databases">
        <authorList>
            <person name="Vignale AGUSTIN F."/>
            <person name="Sosa J E."/>
            <person name="Modenutti C."/>
        </authorList>
    </citation>
    <scope>NUCLEOTIDE SEQUENCE [LARGE SCALE GENOMIC DNA]</scope>
</reference>
<protein>
    <recommendedName>
        <fullName evidence="1">BAH domain-containing protein</fullName>
    </recommendedName>
</protein>
<dbReference type="CDD" id="cd04721">
    <property type="entry name" value="BAH_plant_1"/>
    <property type="match status" value="1"/>
</dbReference>
<evidence type="ECO:0000313" key="2">
    <source>
        <dbReference type="EMBL" id="CAK9166884.1"/>
    </source>
</evidence>
<evidence type="ECO:0000259" key="1">
    <source>
        <dbReference type="PROSITE" id="PS51038"/>
    </source>
</evidence>
<dbReference type="InterPro" id="IPR043151">
    <property type="entry name" value="BAH_sf"/>
</dbReference>
<dbReference type="Pfam" id="PF01426">
    <property type="entry name" value="BAH"/>
    <property type="match status" value="1"/>
</dbReference>
<gene>
    <name evidence="2" type="ORF">ILEXP_LOCUS36127</name>
</gene>
<dbReference type="Gene3D" id="2.30.30.490">
    <property type="match status" value="1"/>
</dbReference>
<dbReference type="EMBL" id="CAUOFW020004713">
    <property type="protein sequence ID" value="CAK9166884.1"/>
    <property type="molecule type" value="Genomic_DNA"/>
</dbReference>
<dbReference type="Proteomes" id="UP001642360">
    <property type="component" value="Unassembled WGS sequence"/>
</dbReference>
<proteinExistence type="predicted"/>
<sequence length="388" mass="44767">MAASDRCFVEWKEQFVSKERGKRVVHYLLKDVSGQSILAVLGTERSLRHMLYVVSEEFLNVHGSENSIHAGSRWRSRREVVNWLTSILSKQQGQGGYVELPKDDPLSSVGDQQTYMQDYKCHLARNLKGHTSDIVWSGVAWSCSKELKHYPAFCRNGITIVIHSFVFVMAENESRYIAYLEDMYEDRKAQKKVKVRWFHHNQEVKGVTTLRNPHPKEVFITPHAQVISAECVDGPAIVLTREHYEKCVAVFPHDLLTRMHFCFRQFKSNRVKPFKMSKLRGYLDQPIFSCFGRDFFEDEEFSPGDDVKLGAKRTRSCKGRQMLTAEPSHQNLKYNLLNRRLISRKHFEQPSWSSPLFKVSEKMSCCAKIVASEAAGSGVQSCMFRGDR</sequence>
<keyword evidence="3" id="KW-1185">Reference proteome</keyword>
<dbReference type="PROSITE" id="PS51038">
    <property type="entry name" value="BAH"/>
    <property type="match status" value="1"/>
</dbReference>